<organism evidence="3 4">
    <name type="scientific">Bermanella marisrubri</name>
    <dbReference type="NCBI Taxonomy" id="207949"/>
    <lineage>
        <taxon>Bacteria</taxon>
        <taxon>Pseudomonadati</taxon>
        <taxon>Pseudomonadota</taxon>
        <taxon>Gammaproteobacteria</taxon>
        <taxon>Oceanospirillales</taxon>
        <taxon>Oceanospirillaceae</taxon>
        <taxon>Bermanella</taxon>
    </lineage>
</organism>
<feature type="signal peptide" evidence="2">
    <location>
        <begin position="1"/>
        <end position="20"/>
    </location>
</feature>
<reference evidence="3 4" key="1">
    <citation type="submission" date="2006-03" db="EMBL/GenBank/DDBJ databases">
        <authorList>
            <person name="Pinhassi J."/>
            <person name="Pedros-Alio C."/>
            <person name="Ferriera S."/>
            <person name="Johnson J."/>
            <person name="Kravitz S."/>
            <person name="Halpern A."/>
            <person name="Remington K."/>
            <person name="Beeson K."/>
            <person name="Tran B."/>
            <person name="Rogers Y.-H."/>
            <person name="Friedman R."/>
            <person name="Venter J.C."/>
        </authorList>
    </citation>
    <scope>NUCLEOTIDE SEQUENCE [LARGE SCALE GENOMIC DNA]</scope>
    <source>
        <strain evidence="3 4">RED65</strain>
    </source>
</reference>
<keyword evidence="4" id="KW-1185">Reference proteome</keyword>
<sequence length="415" mass="47714">MKRFSLKQLVFPLAASLLTACGSSDESDNDNNPTPNVDQNDNSSLVIDSTNAVYFASKDEDGTWHEMSQSEHVMEDGYLHIVYVCQSKSVYDPDTTRYKVISEETSYNETNGYNYQLCPAPKQDFFLNTENVSDGVVLKHQQDFFMYDDNHNEVDYVAIGYDQEQDQAYAYKRTLKIDEYDNSSKLEVDFRDTTYSQKTSHHKIPLADAWGYAVYHISPTNNLLLNFEQHNTDASWDITVEPPMSWQTSASKFKEEWSIRGIEEHAIRRLISEKPSYQANSFELEEPIFYINDLNVDTNTSSATINAPSYSPDGFIGAFYELSYIKDNVRFYFYADEHAGVINFDLLDFSSLPNFPNDKITIDPYSQPDFDAANLHLSAEYVNEWWVEYGSVGRESIYIPASRVETIIIEPKPIY</sequence>
<comment type="caution">
    <text evidence="3">The sequence shown here is derived from an EMBL/GenBank/DDBJ whole genome shotgun (WGS) entry which is preliminary data.</text>
</comment>
<keyword evidence="2" id="KW-0732">Signal</keyword>
<dbReference type="RefSeq" id="WP_007018048.1">
    <property type="nucleotide sequence ID" value="NZ_CH724115.1"/>
</dbReference>
<dbReference type="EMBL" id="AAQH01000003">
    <property type="protein sequence ID" value="EAT12977.1"/>
    <property type="molecule type" value="Genomic_DNA"/>
</dbReference>
<feature type="region of interest" description="Disordered" evidence="1">
    <location>
        <begin position="22"/>
        <end position="43"/>
    </location>
</feature>
<proteinExistence type="predicted"/>
<dbReference type="AlphaFoldDB" id="Q1N488"/>
<evidence type="ECO:0000313" key="3">
    <source>
        <dbReference type="EMBL" id="EAT12977.1"/>
    </source>
</evidence>
<name>Q1N488_9GAMM</name>
<evidence type="ECO:0000256" key="2">
    <source>
        <dbReference type="SAM" id="SignalP"/>
    </source>
</evidence>
<dbReference type="STRING" id="207949.RED65_14812"/>
<dbReference type="Proteomes" id="UP000004263">
    <property type="component" value="Unassembled WGS sequence"/>
</dbReference>
<feature type="chain" id="PRO_5004194557" evidence="2">
    <location>
        <begin position="21"/>
        <end position="415"/>
    </location>
</feature>
<feature type="compositionally biased region" description="Polar residues" evidence="1">
    <location>
        <begin position="30"/>
        <end position="43"/>
    </location>
</feature>
<protein>
    <submittedName>
        <fullName evidence="3">Uncharacterized protein</fullName>
    </submittedName>
</protein>
<accession>Q1N488</accession>
<evidence type="ECO:0000313" key="4">
    <source>
        <dbReference type="Proteomes" id="UP000004263"/>
    </source>
</evidence>
<dbReference type="HOGENOM" id="CLU_661676_0_0_6"/>
<evidence type="ECO:0000256" key="1">
    <source>
        <dbReference type="SAM" id="MobiDB-lite"/>
    </source>
</evidence>
<gene>
    <name evidence="3" type="ORF">RED65_14812</name>
</gene>
<dbReference type="PROSITE" id="PS51257">
    <property type="entry name" value="PROKAR_LIPOPROTEIN"/>
    <property type="match status" value="1"/>
</dbReference>